<dbReference type="PRINTS" id="PR00081">
    <property type="entry name" value="GDHRDH"/>
</dbReference>
<dbReference type="Pfam" id="PF00106">
    <property type="entry name" value="adh_short"/>
    <property type="match status" value="1"/>
</dbReference>
<dbReference type="Proteomes" id="UP000184330">
    <property type="component" value="Unassembled WGS sequence"/>
</dbReference>
<keyword evidence="2" id="KW-0560">Oxidoreductase</keyword>
<dbReference type="OrthoDB" id="1274115at2759"/>
<evidence type="ECO:0000313" key="4">
    <source>
        <dbReference type="Proteomes" id="UP000184330"/>
    </source>
</evidence>
<protein>
    <submittedName>
        <fullName evidence="3">Related to dehydrogenases with different specificities (Related to short-chain alcohol dehydrogenases)</fullName>
    </submittedName>
</protein>
<proteinExistence type="inferred from homology"/>
<organism evidence="3 4">
    <name type="scientific">Phialocephala subalpina</name>
    <dbReference type="NCBI Taxonomy" id="576137"/>
    <lineage>
        <taxon>Eukaryota</taxon>
        <taxon>Fungi</taxon>
        <taxon>Dikarya</taxon>
        <taxon>Ascomycota</taxon>
        <taxon>Pezizomycotina</taxon>
        <taxon>Leotiomycetes</taxon>
        <taxon>Helotiales</taxon>
        <taxon>Mollisiaceae</taxon>
        <taxon>Phialocephala</taxon>
        <taxon>Phialocephala fortinii species complex</taxon>
    </lineage>
</organism>
<dbReference type="EMBL" id="FJOG01000009">
    <property type="protein sequence ID" value="CZR57157.1"/>
    <property type="molecule type" value="Genomic_DNA"/>
</dbReference>
<dbReference type="SUPFAM" id="SSF51735">
    <property type="entry name" value="NAD(P)-binding Rossmann-fold domains"/>
    <property type="match status" value="1"/>
</dbReference>
<dbReference type="AlphaFoldDB" id="A0A1L7WWM1"/>
<name>A0A1L7WWM1_9HELO</name>
<evidence type="ECO:0000256" key="1">
    <source>
        <dbReference type="ARBA" id="ARBA00006484"/>
    </source>
</evidence>
<accession>A0A1L7WWM1</accession>
<evidence type="ECO:0000313" key="3">
    <source>
        <dbReference type="EMBL" id="CZR57157.1"/>
    </source>
</evidence>
<sequence length="197" mass="21349">MMEAVENDREAHSQLETNFFGPLRLIRSAPPLLRSQKSGTIVNITSVAGIDGLPTSGLYAASKFALEGPSESLQREVSPFGVRVLLFEPGAFRTRFLAGGSMVRPKEMEPAYKGTAVEATLAKFKEMDGKQRGDANKAVSIIFGVVMGDGVAKGLDKGLLRLPLGEDCVQRYETKVKGMEKNLEAVKKFVLGLDVDE</sequence>
<dbReference type="InterPro" id="IPR051911">
    <property type="entry name" value="SDR_oxidoreductase"/>
</dbReference>
<evidence type="ECO:0000256" key="2">
    <source>
        <dbReference type="ARBA" id="ARBA00023002"/>
    </source>
</evidence>
<comment type="similarity">
    <text evidence="1">Belongs to the short-chain dehydrogenases/reductases (SDR) family.</text>
</comment>
<dbReference type="STRING" id="576137.A0A1L7WWM1"/>
<dbReference type="Gene3D" id="3.40.50.720">
    <property type="entry name" value="NAD(P)-binding Rossmann-like Domain"/>
    <property type="match status" value="1"/>
</dbReference>
<reference evidence="3 4" key="1">
    <citation type="submission" date="2016-03" db="EMBL/GenBank/DDBJ databases">
        <authorList>
            <person name="Ploux O."/>
        </authorList>
    </citation>
    <scope>NUCLEOTIDE SEQUENCE [LARGE SCALE GENOMIC DNA]</scope>
    <source>
        <strain evidence="3 4">UAMH 11012</strain>
    </source>
</reference>
<dbReference type="PANTHER" id="PTHR43976:SF16">
    <property type="entry name" value="SHORT-CHAIN DEHYDROGENASE_REDUCTASE FAMILY PROTEIN"/>
    <property type="match status" value="1"/>
</dbReference>
<dbReference type="GO" id="GO:0016491">
    <property type="term" value="F:oxidoreductase activity"/>
    <property type="evidence" value="ECO:0007669"/>
    <property type="project" value="UniProtKB-KW"/>
</dbReference>
<dbReference type="InterPro" id="IPR002347">
    <property type="entry name" value="SDR_fam"/>
</dbReference>
<keyword evidence="4" id="KW-1185">Reference proteome</keyword>
<gene>
    <name evidence="3" type="ORF">PAC_07046</name>
</gene>
<dbReference type="InterPro" id="IPR036291">
    <property type="entry name" value="NAD(P)-bd_dom_sf"/>
</dbReference>
<dbReference type="PANTHER" id="PTHR43976">
    <property type="entry name" value="SHORT CHAIN DEHYDROGENASE"/>
    <property type="match status" value="1"/>
</dbReference>